<dbReference type="GO" id="GO:0061630">
    <property type="term" value="F:ubiquitin protein ligase activity"/>
    <property type="evidence" value="ECO:0007669"/>
    <property type="project" value="TreeGrafter"/>
</dbReference>
<dbReference type="PANTHER" id="PTHR45969">
    <property type="entry name" value="RING ZINC FINGER PROTEIN-RELATED"/>
    <property type="match status" value="1"/>
</dbReference>
<accession>A0AAN7QK28</accession>
<sequence length="263" mass="28905">MGFPVGYTEVFVPKLFIHMLSLLGFIRALISSLFGFLGLSHFLESDPFFPPDLPSHRPENDSPPVSALLIREFLPVTRFEGGGEGTEEPPDGCAVCLYEFEAGEEIRRLRNCRHVFHRGCLDRWMDCDQMTCPLCRTPFVPDGMEEEFNQRLWAASGVPVGGGEGDFFCEYYCSGQLCRVRTAGAGWGPAMATELASATFLTLEREKVASVKRKLCIDPWDLIGISLACGPKNIGGAMVPEVPQGGQLANKGSISTKTMMLEV</sequence>
<organism evidence="7 8">
    <name type="scientific">Trapa incisa</name>
    <dbReference type="NCBI Taxonomy" id="236973"/>
    <lineage>
        <taxon>Eukaryota</taxon>
        <taxon>Viridiplantae</taxon>
        <taxon>Streptophyta</taxon>
        <taxon>Embryophyta</taxon>
        <taxon>Tracheophyta</taxon>
        <taxon>Spermatophyta</taxon>
        <taxon>Magnoliopsida</taxon>
        <taxon>eudicotyledons</taxon>
        <taxon>Gunneridae</taxon>
        <taxon>Pentapetalae</taxon>
        <taxon>rosids</taxon>
        <taxon>malvids</taxon>
        <taxon>Myrtales</taxon>
        <taxon>Lythraceae</taxon>
        <taxon>Trapa</taxon>
    </lineage>
</organism>
<evidence type="ECO:0000259" key="6">
    <source>
        <dbReference type="PROSITE" id="PS50089"/>
    </source>
</evidence>
<gene>
    <name evidence="7" type="ORF">SAY87_030333</name>
</gene>
<feature type="transmembrane region" description="Helical" evidence="5">
    <location>
        <begin position="15"/>
        <end position="39"/>
    </location>
</feature>
<evidence type="ECO:0000256" key="3">
    <source>
        <dbReference type="ARBA" id="ARBA00022833"/>
    </source>
</evidence>
<evidence type="ECO:0000256" key="1">
    <source>
        <dbReference type="ARBA" id="ARBA00022723"/>
    </source>
</evidence>
<dbReference type="InterPro" id="IPR001841">
    <property type="entry name" value="Znf_RING"/>
</dbReference>
<keyword evidence="5" id="KW-0812">Transmembrane</keyword>
<dbReference type="GO" id="GO:0008270">
    <property type="term" value="F:zinc ion binding"/>
    <property type="evidence" value="ECO:0007669"/>
    <property type="project" value="UniProtKB-KW"/>
</dbReference>
<dbReference type="InterPro" id="IPR013083">
    <property type="entry name" value="Znf_RING/FYVE/PHD"/>
</dbReference>
<evidence type="ECO:0000313" key="8">
    <source>
        <dbReference type="Proteomes" id="UP001345219"/>
    </source>
</evidence>
<evidence type="ECO:0000256" key="4">
    <source>
        <dbReference type="PROSITE-ProRule" id="PRU00175"/>
    </source>
</evidence>
<dbReference type="EMBL" id="JAXIOK010000005">
    <property type="protein sequence ID" value="KAK4769801.1"/>
    <property type="molecule type" value="Genomic_DNA"/>
</dbReference>
<dbReference type="Pfam" id="PF13639">
    <property type="entry name" value="zf-RING_2"/>
    <property type="match status" value="1"/>
</dbReference>
<keyword evidence="8" id="KW-1185">Reference proteome</keyword>
<dbReference type="GO" id="GO:0016567">
    <property type="term" value="P:protein ubiquitination"/>
    <property type="evidence" value="ECO:0007669"/>
    <property type="project" value="TreeGrafter"/>
</dbReference>
<dbReference type="SUPFAM" id="SSF57850">
    <property type="entry name" value="RING/U-box"/>
    <property type="match status" value="1"/>
</dbReference>
<dbReference type="SMART" id="SM00184">
    <property type="entry name" value="RING"/>
    <property type="match status" value="1"/>
</dbReference>
<evidence type="ECO:0000256" key="5">
    <source>
        <dbReference type="SAM" id="Phobius"/>
    </source>
</evidence>
<protein>
    <recommendedName>
        <fullName evidence="6">RING-type domain-containing protein</fullName>
    </recommendedName>
</protein>
<dbReference type="PROSITE" id="PS50089">
    <property type="entry name" value="ZF_RING_2"/>
    <property type="match status" value="1"/>
</dbReference>
<dbReference type="Proteomes" id="UP001345219">
    <property type="component" value="Chromosome 24"/>
</dbReference>
<keyword evidence="5" id="KW-0472">Membrane</keyword>
<keyword evidence="5" id="KW-1133">Transmembrane helix</keyword>
<keyword evidence="3" id="KW-0862">Zinc</keyword>
<dbReference type="AlphaFoldDB" id="A0AAN7QK28"/>
<evidence type="ECO:0000313" key="7">
    <source>
        <dbReference type="EMBL" id="KAK4769801.1"/>
    </source>
</evidence>
<dbReference type="CDD" id="cd23121">
    <property type="entry name" value="RING-H2_RHA1-like"/>
    <property type="match status" value="1"/>
</dbReference>
<reference evidence="7 8" key="1">
    <citation type="journal article" date="2023" name="Hortic Res">
        <title>Pangenome of water caltrop reveals structural variations and asymmetric subgenome divergence after allopolyploidization.</title>
        <authorList>
            <person name="Zhang X."/>
            <person name="Chen Y."/>
            <person name="Wang L."/>
            <person name="Yuan Y."/>
            <person name="Fang M."/>
            <person name="Shi L."/>
            <person name="Lu R."/>
            <person name="Comes H.P."/>
            <person name="Ma Y."/>
            <person name="Chen Y."/>
            <person name="Huang G."/>
            <person name="Zhou Y."/>
            <person name="Zheng Z."/>
            <person name="Qiu Y."/>
        </authorList>
    </citation>
    <scope>NUCLEOTIDE SEQUENCE [LARGE SCALE GENOMIC DNA]</scope>
    <source>
        <tissue evidence="7">Roots</tissue>
    </source>
</reference>
<keyword evidence="2 4" id="KW-0863">Zinc-finger</keyword>
<dbReference type="PANTHER" id="PTHR45969:SF10">
    <property type="entry name" value="BRASSINOSTEROID-RESPONSIVE RING PROTEIN 1"/>
    <property type="match status" value="1"/>
</dbReference>
<proteinExistence type="predicted"/>
<evidence type="ECO:0000256" key="2">
    <source>
        <dbReference type="ARBA" id="ARBA00022771"/>
    </source>
</evidence>
<dbReference type="Gene3D" id="3.30.40.10">
    <property type="entry name" value="Zinc/RING finger domain, C3HC4 (zinc finger)"/>
    <property type="match status" value="1"/>
</dbReference>
<keyword evidence="1" id="KW-0479">Metal-binding</keyword>
<feature type="domain" description="RING-type" evidence="6">
    <location>
        <begin position="93"/>
        <end position="136"/>
    </location>
</feature>
<comment type="caution">
    <text evidence="7">The sequence shown here is derived from an EMBL/GenBank/DDBJ whole genome shotgun (WGS) entry which is preliminary data.</text>
</comment>
<name>A0AAN7QK28_9MYRT</name>